<dbReference type="EMBL" id="CP018799">
    <property type="protein sequence ID" value="ATX80570.1"/>
    <property type="molecule type" value="Genomic_DNA"/>
</dbReference>
<dbReference type="PANTHER" id="PTHR33741:SF5">
    <property type="entry name" value="TRANSMEMBRANE PROTEIN DDB_G0269096-RELATED"/>
    <property type="match status" value="1"/>
</dbReference>
<proteinExistence type="predicted"/>
<organism evidence="3 4">
    <name type="scientific">Mariprofundus aestuarium</name>
    <dbReference type="NCBI Taxonomy" id="1921086"/>
    <lineage>
        <taxon>Bacteria</taxon>
        <taxon>Pseudomonadati</taxon>
        <taxon>Pseudomonadota</taxon>
        <taxon>Candidatius Mariprofundia</taxon>
        <taxon>Mariprofundales</taxon>
        <taxon>Mariprofundaceae</taxon>
        <taxon>Mariprofundus</taxon>
    </lineage>
</organism>
<keyword evidence="4" id="KW-1185">Reference proteome</keyword>
<dbReference type="InterPro" id="IPR058581">
    <property type="entry name" value="TM_HPP"/>
</dbReference>
<feature type="transmembrane region" description="Helical" evidence="1">
    <location>
        <begin position="23"/>
        <end position="41"/>
    </location>
</feature>
<reference evidence="3 4" key="1">
    <citation type="submission" date="2016-12" db="EMBL/GenBank/DDBJ databases">
        <title>Isolation and genomic insights into novel planktonic Zetaproteobacteria from stratified waters of the Chesapeake Bay.</title>
        <authorList>
            <person name="McAllister S.M."/>
            <person name="Kato S."/>
            <person name="Chan C.S."/>
            <person name="Chiu B.K."/>
            <person name="Field E.K."/>
        </authorList>
    </citation>
    <scope>NUCLEOTIDE SEQUENCE [LARGE SCALE GENOMIC DNA]</scope>
    <source>
        <strain evidence="3 4">CP-5</strain>
    </source>
</reference>
<keyword evidence="1" id="KW-1133">Transmembrane helix</keyword>
<evidence type="ECO:0000256" key="1">
    <source>
        <dbReference type="SAM" id="Phobius"/>
    </source>
</evidence>
<feature type="transmembrane region" description="Helical" evidence="1">
    <location>
        <begin position="48"/>
        <end position="68"/>
    </location>
</feature>
<keyword evidence="1" id="KW-0812">Transmembrane</keyword>
<dbReference type="RefSeq" id="WP_100278320.1">
    <property type="nucleotide sequence ID" value="NZ_CP018799.1"/>
</dbReference>
<feature type="transmembrane region" description="Helical" evidence="1">
    <location>
        <begin position="141"/>
        <end position="166"/>
    </location>
</feature>
<sequence length="229" mass="24542">MAKKSLSDLIGIELNPSSHAEKLISGLGGFIAIFMIIVISYSVLGADAYLIVASMGAATVLLFAIPHGPLSQPWPLFGGNLISALIGVTCAQLVPDTYIAAALAVGISVTAMHYLRCIHPPGGATALSAVIGGAAVEELGYMYVITPVLLNIALIFAVAVSFNFLFKWRRYPAQLAADKVTLSPKLTHESIKHALKQIDSFVDASEDDLNRIYELALEFDKNHEKQFSK</sequence>
<feature type="domain" description="HPP transmembrane region" evidence="2">
    <location>
        <begin position="17"/>
        <end position="172"/>
    </location>
</feature>
<dbReference type="AlphaFoldDB" id="A0A2K8KZW8"/>
<dbReference type="PANTHER" id="PTHR33741">
    <property type="entry name" value="TRANSMEMBRANE PROTEIN DDB_G0269096-RELATED"/>
    <property type="match status" value="1"/>
</dbReference>
<dbReference type="KEGG" id="maes:Ga0123461_2164"/>
<accession>A0A2K8KZW8</accession>
<dbReference type="Proteomes" id="UP000231701">
    <property type="component" value="Chromosome"/>
</dbReference>
<evidence type="ECO:0000313" key="3">
    <source>
        <dbReference type="EMBL" id="ATX80570.1"/>
    </source>
</evidence>
<keyword evidence="1" id="KW-0472">Membrane</keyword>
<dbReference type="InterPro" id="IPR007065">
    <property type="entry name" value="HPP"/>
</dbReference>
<name>A0A2K8KZW8_MARES</name>
<protein>
    <submittedName>
        <fullName evidence="3">HPP family protein</fullName>
    </submittedName>
</protein>
<evidence type="ECO:0000313" key="4">
    <source>
        <dbReference type="Proteomes" id="UP000231701"/>
    </source>
</evidence>
<evidence type="ECO:0000259" key="2">
    <source>
        <dbReference type="Pfam" id="PF04982"/>
    </source>
</evidence>
<gene>
    <name evidence="3" type="ORF">Ga0123461_2164</name>
</gene>
<dbReference type="Pfam" id="PF04982">
    <property type="entry name" value="TM_HPP"/>
    <property type="match status" value="1"/>
</dbReference>
<dbReference type="OrthoDB" id="9811720at2"/>